<dbReference type="Pfam" id="PF03810">
    <property type="entry name" value="IBN_N"/>
    <property type="match status" value="1"/>
</dbReference>
<evidence type="ECO:0000256" key="6">
    <source>
        <dbReference type="ARBA" id="ARBA00023242"/>
    </source>
</evidence>
<sequence>MDSNIILECFTGTLQNDPILRNQSENKLKELSGLKGFLSACLNIIEDESTPIHAKKASAVFFKNRIIRFWTSKDHSIYRIEKDEKTLVKNRIINVLIVSDYNIKQQLIPVLRLLIAIEFDKWDGILEQTGNLLQQHDEETLYTGMLCFSEITRKFKWSDNISRKERLYPIIEQAFPYLLNVGETILSEDINELRAEILKLILKCYKFVTYYDLPEPLRVKEQVLNWCKLHSSVMNLKPPSYILSPNLSEQEKCFFQISKCYKWSIANIYRLFSRYASGAAQLSKKFNYNEFREVFGKEIIPHFISQYLQIIEQFCKNERWLCMTSLYQLIEFLDQCLNDKSTWLIIKPYFETIVSHFIYPTVIPNDRYLEIYEEDPQEYINLVFNQGEETLEGSALVFIQTALYKRPKTCLEPITSFLFNKLTELCNLQEDLEVAKKKEGALRILGAINSNLPKDLMIEPMLSSLVIPNLNSKFDFLKARAIEVVSEFSEVNFNSESLSVIIHGILKSFDTVDCSLPVQFESALAIQAFINNGDFKQVLSNIVLQVMSKLLELSHEIDNDAISAVMQECVENFSEQLQPFGVDLMTKLVSQFMRLAVEINDASQVDIDEFDGNYEDQGDKSMAAIGFLNTMITVLLSFENSVEICMKLEEIFSQVIKYVFVNQLDEFFAEVGELIENSTFLLRTITPIMWSNFELLYQSFEIGAAAMYLEELLPSLQNLLIFGEPNQQQIQQFNKIFEITTSEVGEDVGYNDLLSSFEYAQTFILSLKEQSVPYLSNIIRIVLKNYSIGDKKETRNSFVINCNNVIISSLIYDPNNVLQIITNSGFATKFLSRWFEIISILERVYDLKLSAQGVMTLLTLEFDESTTIQLFKNLLILLKNLPSAIEKLENKRKNFNEAIPVNEWVDDEGDENDPQIIITKEDREKWEDAHTGDNDALDQYKNYLHLEEEKLKNSEFFDDDEYVFEDPLVTTPLDSLNIFQLFKQFINESPKSQTLVSTLNDNDKKFIVDLMTIA</sequence>
<dbReference type="Proteomes" id="UP001152885">
    <property type="component" value="Unassembled WGS sequence"/>
</dbReference>
<keyword evidence="3" id="KW-0813">Transport</keyword>
<gene>
    <name evidence="8" type="ORF">CANVERA_P4092</name>
</gene>
<keyword evidence="6" id="KW-0539">Nucleus</keyword>
<proteinExistence type="predicted"/>
<dbReference type="Gene3D" id="1.25.10.10">
    <property type="entry name" value="Leucine-rich Repeat Variant"/>
    <property type="match status" value="1"/>
</dbReference>
<dbReference type="InterPro" id="IPR011989">
    <property type="entry name" value="ARM-like"/>
</dbReference>
<dbReference type="GO" id="GO:0031267">
    <property type="term" value="F:small GTPase binding"/>
    <property type="evidence" value="ECO:0007669"/>
    <property type="project" value="InterPro"/>
</dbReference>
<dbReference type="PROSITE" id="PS50166">
    <property type="entry name" value="IMPORTIN_B_NT"/>
    <property type="match status" value="1"/>
</dbReference>
<evidence type="ECO:0000256" key="4">
    <source>
        <dbReference type="ARBA" id="ARBA00022490"/>
    </source>
</evidence>
<feature type="domain" description="Importin N-terminal" evidence="7">
    <location>
        <begin position="24"/>
        <end position="98"/>
    </location>
</feature>
<dbReference type="GO" id="GO:0006606">
    <property type="term" value="P:protein import into nucleus"/>
    <property type="evidence" value="ECO:0007669"/>
    <property type="project" value="TreeGrafter"/>
</dbReference>
<name>A0A9W4U199_9ASCO</name>
<dbReference type="PANTHER" id="PTHR10997:SF18">
    <property type="entry name" value="D-IMPORTIN 7_RANBP7"/>
    <property type="match status" value="1"/>
</dbReference>
<dbReference type="InterPro" id="IPR001494">
    <property type="entry name" value="Importin-beta_N"/>
</dbReference>
<organism evidence="8 9">
    <name type="scientific">Candida verbasci</name>
    <dbReference type="NCBI Taxonomy" id="1227364"/>
    <lineage>
        <taxon>Eukaryota</taxon>
        <taxon>Fungi</taxon>
        <taxon>Dikarya</taxon>
        <taxon>Ascomycota</taxon>
        <taxon>Saccharomycotina</taxon>
        <taxon>Pichiomycetes</taxon>
        <taxon>Debaryomycetaceae</taxon>
        <taxon>Candida/Lodderomyces clade</taxon>
        <taxon>Candida</taxon>
    </lineage>
</organism>
<keyword evidence="4" id="KW-0963">Cytoplasm</keyword>
<accession>A0A9W4U199</accession>
<keyword evidence="5" id="KW-0653">Protein transport</keyword>
<dbReference type="GO" id="GO:0005635">
    <property type="term" value="C:nuclear envelope"/>
    <property type="evidence" value="ECO:0007669"/>
    <property type="project" value="TreeGrafter"/>
</dbReference>
<dbReference type="AlphaFoldDB" id="A0A9W4U199"/>
<evidence type="ECO:0000256" key="2">
    <source>
        <dbReference type="ARBA" id="ARBA00004496"/>
    </source>
</evidence>
<keyword evidence="9" id="KW-1185">Reference proteome</keyword>
<dbReference type="PANTHER" id="PTHR10997">
    <property type="entry name" value="IMPORTIN-7, 8, 11"/>
    <property type="match status" value="1"/>
</dbReference>
<comment type="subcellular location">
    <subcellularLocation>
        <location evidence="2">Cytoplasm</location>
    </subcellularLocation>
    <subcellularLocation>
        <location evidence="1">Nucleus</location>
    </subcellularLocation>
</comment>
<dbReference type="InterPro" id="IPR016024">
    <property type="entry name" value="ARM-type_fold"/>
</dbReference>
<reference evidence="8" key="1">
    <citation type="submission" date="2022-12" db="EMBL/GenBank/DDBJ databases">
        <authorList>
            <person name="Brejova B."/>
        </authorList>
    </citation>
    <scope>NUCLEOTIDE SEQUENCE</scope>
</reference>
<comment type="caution">
    <text evidence="8">The sequence shown here is derived from an EMBL/GenBank/DDBJ whole genome shotgun (WGS) entry which is preliminary data.</text>
</comment>
<evidence type="ECO:0000313" key="8">
    <source>
        <dbReference type="EMBL" id="CAI5759581.1"/>
    </source>
</evidence>
<dbReference type="SUPFAM" id="SSF48371">
    <property type="entry name" value="ARM repeat"/>
    <property type="match status" value="1"/>
</dbReference>
<protein>
    <recommendedName>
        <fullName evidence="7">Importin N-terminal domain-containing protein</fullName>
    </recommendedName>
</protein>
<evidence type="ECO:0000256" key="1">
    <source>
        <dbReference type="ARBA" id="ARBA00004123"/>
    </source>
</evidence>
<evidence type="ECO:0000313" key="9">
    <source>
        <dbReference type="Proteomes" id="UP001152885"/>
    </source>
</evidence>
<dbReference type="GO" id="GO:0005829">
    <property type="term" value="C:cytosol"/>
    <property type="evidence" value="ECO:0007669"/>
    <property type="project" value="TreeGrafter"/>
</dbReference>
<evidence type="ECO:0000259" key="7">
    <source>
        <dbReference type="PROSITE" id="PS50166"/>
    </source>
</evidence>
<evidence type="ECO:0000256" key="3">
    <source>
        <dbReference type="ARBA" id="ARBA00022448"/>
    </source>
</evidence>
<evidence type="ECO:0000256" key="5">
    <source>
        <dbReference type="ARBA" id="ARBA00022927"/>
    </source>
</evidence>
<dbReference type="SMART" id="SM00913">
    <property type="entry name" value="IBN_N"/>
    <property type="match status" value="1"/>
</dbReference>
<dbReference type="EMBL" id="CANTUO010000004">
    <property type="protein sequence ID" value="CAI5759581.1"/>
    <property type="molecule type" value="Genomic_DNA"/>
</dbReference>
<dbReference type="OrthoDB" id="760868at2759"/>